<dbReference type="AlphaFoldDB" id="A0A212QNZ6"/>
<dbReference type="Proteomes" id="UP000198418">
    <property type="component" value="Unassembled WGS sequence"/>
</dbReference>
<name>A0A212QNZ6_RHOAC</name>
<organism evidence="1 2">
    <name type="scientific">Rhodoblastus acidophilus</name>
    <name type="common">Rhodopseudomonas acidophila</name>
    <dbReference type="NCBI Taxonomy" id="1074"/>
    <lineage>
        <taxon>Bacteria</taxon>
        <taxon>Pseudomonadati</taxon>
        <taxon>Pseudomonadota</taxon>
        <taxon>Alphaproteobacteria</taxon>
        <taxon>Hyphomicrobiales</taxon>
        <taxon>Rhodoblastaceae</taxon>
        <taxon>Rhodoblastus</taxon>
    </lineage>
</organism>
<evidence type="ECO:0000313" key="2">
    <source>
        <dbReference type="Proteomes" id="UP000198418"/>
    </source>
</evidence>
<dbReference type="OrthoDB" id="7274705at2"/>
<dbReference type="RefSeq" id="WP_088519356.1">
    <property type="nucleotide sequence ID" value="NZ_FYDG01000001.1"/>
</dbReference>
<reference evidence="2" key="1">
    <citation type="submission" date="2017-06" db="EMBL/GenBank/DDBJ databases">
        <authorList>
            <person name="Varghese N."/>
            <person name="Submissions S."/>
        </authorList>
    </citation>
    <scope>NUCLEOTIDE SEQUENCE [LARGE SCALE GENOMIC DNA]</scope>
    <source>
        <strain evidence="2">DSM 137</strain>
    </source>
</reference>
<accession>A0A212QNZ6</accession>
<gene>
    <name evidence="1" type="ORF">SAMN06265338_101954</name>
</gene>
<proteinExistence type="predicted"/>
<sequence>MPERTYREPGADVTIARARLNGLDIDVTHQQSPRGDWEEVSITLRASPSFQAFGDALATANPVKLWAQAAQMMWAPWLLAARPLLEPARPRQIRSEPGQDGR</sequence>
<protein>
    <submittedName>
        <fullName evidence="1">Uncharacterized protein</fullName>
    </submittedName>
</protein>
<dbReference type="EMBL" id="FYDG01000001">
    <property type="protein sequence ID" value="SNB60958.1"/>
    <property type="molecule type" value="Genomic_DNA"/>
</dbReference>
<keyword evidence="2" id="KW-1185">Reference proteome</keyword>
<evidence type="ECO:0000313" key="1">
    <source>
        <dbReference type="EMBL" id="SNB60958.1"/>
    </source>
</evidence>